<dbReference type="EMBL" id="NBSK02000006">
    <property type="protein sequence ID" value="KAJ0202149.1"/>
    <property type="molecule type" value="Genomic_DNA"/>
</dbReference>
<sequence length="112" mass="12845">MLSKKFVLHVMHFITLKRILRYLKGTLMHDIDILLLFIDHLVSYSDVDLVAPGPPNDNMFFPVSVSSLSIRATVVFCDNVSTMNLDSNPIQHQHTKHVKIDSHFFILRSIQA</sequence>
<name>A0A9R1X7Z1_LACSA</name>
<reference evidence="1 2" key="1">
    <citation type="journal article" date="2017" name="Nat. Commun.">
        <title>Genome assembly with in vitro proximity ligation data and whole-genome triplication in lettuce.</title>
        <authorList>
            <person name="Reyes-Chin-Wo S."/>
            <person name="Wang Z."/>
            <person name="Yang X."/>
            <person name="Kozik A."/>
            <person name="Arikit S."/>
            <person name="Song C."/>
            <person name="Xia L."/>
            <person name="Froenicke L."/>
            <person name="Lavelle D.O."/>
            <person name="Truco M.J."/>
            <person name="Xia R."/>
            <person name="Zhu S."/>
            <person name="Xu C."/>
            <person name="Xu H."/>
            <person name="Xu X."/>
            <person name="Cox K."/>
            <person name="Korf I."/>
            <person name="Meyers B.C."/>
            <person name="Michelmore R.W."/>
        </authorList>
    </citation>
    <scope>NUCLEOTIDE SEQUENCE [LARGE SCALE GENOMIC DNA]</scope>
    <source>
        <strain evidence="2">cv. Salinas</strain>
        <tissue evidence="1">Seedlings</tissue>
    </source>
</reference>
<organism evidence="1 2">
    <name type="scientific">Lactuca sativa</name>
    <name type="common">Garden lettuce</name>
    <dbReference type="NCBI Taxonomy" id="4236"/>
    <lineage>
        <taxon>Eukaryota</taxon>
        <taxon>Viridiplantae</taxon>
        <taxon>Streptophyta</taxon>
        <taxon>Embryophyta</taxon>
        <taxon>Tracheophyta</taxon>
        <taxon>Spermatophyta</taxon>
        <taxon>Magnoliopsida</taxon>
        <taxon>eudicotyledons</taxon>
        <taxon>Gunneridae</taxon>
        <taxon>Pentapetalae</taxon>
        <taxon>asterids</taxon>
        <taxon>campanulids</taxon>
        <taxon>Asterales</taxon>
        <taxon>Asteraceae</taxon>
        <taxon>Cichorioideae</taxon>
        <taxon>Cichorieae</taxon>
        <taxon>Lactucinae</taxon>
        <taxon>Lactuca</taxon>
    </lineage>
</organism>
<accession>A0A9R1X7Z1</accession>
<evidence type="ECO:0000313" key="1">
    <source>
        <dbReference type="EMBL" id="KAJ0202149.1"/>
    </source>
</evidence>
<proteinExistence type="predicted"/>
<keyword evidence="2" id="KW-1185">Reference proteome</keyword>
<gene>
    <name evidence="1" type="ORF">LSAT_V11C600331230</name>
</gene>
<dbReference type="AlphaFoldDB" id="A0A9R1X7Z1"/>
<protein>
    <submittedName>
        <fullName evidence="1">Uncharacterized protein</fullName>
    </submittedName>
</protein>
<comment type="caution">
    <text evidence="1">The sequence shown here is derived from an EMBL/GenBank/DDBJ whole genome shotgun (WGS) entry which is preliminary data.</text>
</comment>
<evidence type="ECO:0000313" key="2">
    <source>
        <dbReference type="Proteomes" id="UP000235145"/>
    </source>
</evidence>
<dbReference type="Proteomes" id="UP000235145">
    <property type="component" value="Unassembled WGS sequence"/>
</dbReference>